<evidence type="ECO:0000256" key="8">
    <source>
        <dbReference type="RuleBase" id="RU003346"/>
    </source>
</evidence>
<dbReference type="InterPro" id="IPR005828">
    <property type="entry name" value="MFS_sugar_transport-like"/>
</dbReference>
<evidence type="ECO:0000256" key="2">
    <source>
        <dbReference type="ARBA" id="ARBA00010992"/>
    </source>
</evidence>
<dbReference type="InterPro" id="IPR005829">
    <property type="entry name" value="Sugar_transporter_CS"/>
</dbReference>
<dbReference type="OrthoDB" id="6612291at2759"/>
<feature type="transmembrane region" description="Helical" evidence="10">
    <location>
        <begin position="326"/>
        <end position="346"/>
    </location>
</feature>
<protein>
    <submittedName>
        <fullName evidence="12">Putative monosaccharide transporter</fullName>
    </submittedName>
</protein>
<feature type="transmembrane region" description="Helical" evidence="10">
    <location>
        <begin position="26"/>
        <end position="45"/>
    </location>
</feature>
<feature type="transmembrane region" description="Helical" evidence="10">
    <location>
        <begin position="386"/>
        <end position="411"/>
    </location>
</feature>
<evidence type="ECO:0000256" key="9">
    <source>
        <dbReference type="SAM" id="MobiDB-lite"/>
    </source>
</evidence>
<feature type="transmembrane region" description="Helical" evidence="10">
    <location>
        <begin position="199"/>
        <end position="221"/>
    </location>
</feature>
<dbReference type="Proteomes" id="UP000245771">
    <property type="component" value="Unassembled WGS sequence"/>
</dbReference>
<evidence type="ECO:0000256" key="5">
    <source>
        <dbReference type="ARBA" id="ARBA00022989"/>
    </source>
</evidence>
<dbReference type="SUPFAM" id="SSF103473">
    <property type="entry name" value="MFS general substrate transporter"/>
    <property type="match status" value="1"/>
</dbReference>
<sequence length="552" mass="60187">MPTLPSGGIGKARSLPAPKPRTFREALPALIVAAFVAWGGILFGYDTGVISGIIEMENFKEQFGTKDNPPQPGWSLSTSHRSLVVSILSAGTFLGAMSSSSMADFLGRRRGLQFAIIIFTLGVIIQCVSKAVPLFAFGRFVAGLGVGAISCIVPLYQSEISPEWIRGALVTCYQWMITIGLLIASIVDNSTQHRPNQSSYLIPIAMQFIFALIIFVGLFILPESPRWFIKRGQRELAANSLARLNSCLPDSEYVTAEINCIQASLDLELRLGNGGYKEIFEMGERKIFTRVAVGAISQALQQLTGINFIFYYGVTFFKSTGAKNPFIFSIISNVVNVCSTVPGMWMMERVGRRPLFIYGAVWMFVSQLIVAAVGTAEPISNRPAQAAAVAFVCIYIAGFAATWGPATWVYTGETYPLSVRAKGISISTGSQWIWNFGIGYATPYLVDQGPGKAGLGPHVFFIWAGCCLLCILFAYLCINETSGLTLEEVDELVATVSPRNSKALNKELKKRRTQSISTGDSIPDAEMHNGMEEEKGSPVEEKFSPDEEKVVM</sequence>
<dbReference type="PROSITE" id="PS00217">
    <property type="entry name" value="SUGAR_TRANSPORT_2"/>
    <property type="match status" value="1"/>
</dbReference>
<feature type="transmembrane region" description="Helical" evidence="10">
    <location>
        <begin position="355"/>
        <end position="374"/>
    </location>
</feature>
<evidence type="ECO:0000256" key="4">
    <source>
        <dbReference type="ARBA" id="ARBA00022692"/>
    </source>
</evidence>
<dbReference type="PRINTS" id="PR00171">
    <property type="entry name" value="SUGRTRNSPORT"/>
</dbReference>
<dbReference type="InterPro" id="IPR050360">
    <property type="entry name" value="MFS_Sugar_Transporters"/>
</dbReference>
<dbReference type="GO" id="GO:0016020">
    <property type="term" value="C:membrane"/>
    <property type="evidence" value="ECO:0007669"/>
    <property type="project" value="UniProtKB-SubCell"/>
</dbReference>
<evidence type="ECO:0000313" key="12">
    <source>
        <dbReference type="EMBL" id="PWN38467.1"/>
    </source>
</evidence>
<keyword evidence="4 10" id="KW-0812">Transmembrane</keyword>
<proteinExistence type="inferred from homology"/>
<keyword evidence="6 10" id="KW-0472">Membrane</keyword>
<dbReference type="PANTHER" id="PTHR48022:SF17">
    <property type="entry name" value="HEXOSE TRANSPORTER"/>
    <property type="match status" value="1"/>
</dbReference>
<dbReference type="InParanoid" id="A0A316VLS0"/>
<dbReference type="InterPro" id="IPR020846">
    <property type="entry name" value="MFS_dom"/>
</dbReference>
<feature type="transmembrane region" description="Helical" evidence="10">
    <location>
        <begin position="137"/>
        <end position="156"/>
    </location>
</feature>
<dbReference type="GO" id="GO:0005351">
    <property type="term" value="F:carbohydrate:proton symporter activity"/>
    <property type="evidence" value="ECO:0007669"/>
    <property type="project" value="TreeGrafter"/>
</dbReference>
<dbReference type="CDD" id="cd17356">
    <property type="entry name" value="MFS_HXT"/>
    <property type="match status" value="1"/>
</dbReference>
<evidence type="ECO:0000256" key="6">
    <source>
        <dbReference type="ARBA" id="ARBA00023136"/>
    </source>
</evidence>
<reference evidence="12 13" key="1">
    <citation type="journal article" date="2018" name="Mol. Biol. Evol.">
        <title>Broad Genomic Sampling Reveals a Smut Pathogenic Ancestry of the Fungal Clade Ustilaginomycotina.</title>
        <authorList>
            <person name="Kijpornyongpan T."/>
            <person name="Mondo S.J."/>
            <person name="Barry K."/>
            <person name="Sandor L."/>
            <person name="Lee J."/>
            <person name="Lipzen A."/>
            <person name="Pangilinan J."/>
            <person name="LaButti K."/>
            <person name="Hainaut M."/>
            <person name="Henrissat B."/>
            <person name="Grigoriev I.V."/>
            <person name="Spatafora J.W."/>
            <person name="Aime M.C."/>
        </authorList>
    </citation>
    <scope>NUCLEOTIDE SEQUENCE [LARGE SCALE GENOMIC DNA]</scope>
    <source>
        <strain evidence="12 13">MCA 3882</strain>
    </source>
</reference>
<feature type="transmembrane region" description="Helical" evidence="10">
    <location>
        <begin position="168"/>
        <end position="187"/>
    </location>
</feature>
<comment type="similarity">
    <text evidence="2 8">Belongs to the major facilitator superfamily. Sugar transporter (TC 2.A.1.1) family.</text>
</comment>
<keyword evidence="5 10" id="KW-1133">Transmembrane helix</keyword>
<evidence type="ECO:0000256" key="3">
    <source>
        <dbReference type="ARBA" id="ARBA00022448"/>
    </source>
</evidence>
<dbReference type="PANTHER" id="PTHR48022">
    <property type="entry name" value="PLASTIDIC GLUCOSE TRANSPORTER 4"/>
    <property type="match status" value="1"/>
</dbReference>
<dbReference type="STRING" id="1280837.A0A316VLS0"/>
<feature type="transmembrane region" description="Helical" evidence="10">
    <location>
        <begin position="287"/>
        <end position="314"/>
    </location>
</feature>
<dbReference type="InterPro" id="IPR036259">
    <property type="entry name" value="MFS_trans_sf"/>
</dbReference>
<evidence type="ECO:0000256" key="7">
    <source>
        <dbReference type="ARBA" id="ARBA00049119"/>
    </source>
</evidence>
<accession>A0A316VLS0</accession>
<dbReference type="RefSeq" id="XP_025358769.1">
    <property type="nucleotide sequence ID" value="XM_025496204.1"/>
</dbReference>
<dbReference type="GeneID" id="37017985"/>
<dbReference type="EMBL" id="KZ819602">
    <property type="protein sequence ID" value="PWN38467.1"/>
    <property type="molecule type" value="Genomic_DNA"/>
</dbReference>
<comment type="catalytic activity">
    <reaction evidence="7">
        <text>myo-inositol(out) + H(+)(out) = myo-inositol(in) + H(+)(in)</text>
        <dbReference type="Rhea" id="RHEA:60364"/>
        <dbReference type="ChEBI" id="CHEBI:15378"/>
        <dbReference type="ChEBI" id="CHEBI:17268"/>
    </reaction>
</comment>
<gene>
    <name evidence="12" type="ORF">FA14DRAFT_116954</name>
</gene>
<keyword evidence="3 8" id="KW-0813">Transport</keyword>
<dbReference type="InterPro" id="IPR003663">
    <property type="entry name" value="Sugar/inositol_transpt"/>
</dbReference>
<feature type="compositionally biased region" description="Basic and acidic residues" evidence="9">
    <location>
        <begin position="525"/>
        <end position="552"/>
    </location>
</feature>
<dbReference type="Gene3D" id="1.20.1250.20">
    <property type="entry name" value="MFS general substrate transporter like domains"/>
    <property type="match status" value="1"/>
</dbReference>
<feature type="transmembrane region" description="Helical" evidence="10">
    <location>
        <begin position="458"/>
        <end position="478"/>
    </location>
</feature>
<evidence type="ECO:0000256" key="1">
    <source>
        <dbReference type="ARBA" id="ARBA00004141"/>
    </source>
</evidence>
<dbReference type="AlphaFoldDB" id="A0A316VLS0"/>
<feature type="transmembrane region" description="Helical" evidence="10">
    <location>
        <begin position="111"/>
        <end position="131"/>
    </location>
</feature>
<keyword evidence="13" id="KW-1185">Reference proteome</keyword>
<evidence type="ECO:0000259" key="11">
    <source>
        <dbReference type="PROSITE" id="PS50850"/>
    </source>
</evidence>
<evidence type="ECO:0000256" key="10">
    <source>
        <dbReference type="SAM" id="Phobius"/>
    </source>
</evidence>
<comment type="subcellular location">
    <subcellularLocation>
        <location evidence="1">Membrane</location>
        <topology evidence="1">Multi-pass membrane protein</topology>
    </subcellularLocation>
</comment>
<feature type="domain" description="Major facilitator superfamily (MFS) profile" evidence="11">
    <location>
        <begin position="32"/>
        <end position="482"/>
    </location>
</feature>
<dbReference type="Pfam" id="PF00083">
    <property type="entry name" value="Sugar_tr"/>
    <property type="match status" value="1"/>
</dbReference>
<dbReference type="PROSITE" id="PS00216">
    <property type="entry name" value="SUGAR_TRANSPORT_1"/>
    <property type="match status" value="1"/>
</dbReference>
<feature type="transmembrane region" description="Helical" evidence="10">
    <location>
        <begin position="82"/>
        <end position="99"/>
    </location>
</feature>
<evidence type="ECO:0000313" key="13">
    <source>
        <dbReference type="Proteomes" id="UP000245771"/>
    </source>
</evidence>
<feature type="region of interest" description="Disordered" evidence="9">
    <location>
        <begin position="505"/>
        <end position="552"/>
    </location>
</feature>
<dbReference type="NCBIfam" id="TIGR00879">
    <property type="entry name" value="SP"/>
    <property type="match status" value="1"/>
</dbReference>
<organism evidence="12 13">
    <name type="scientific">Meira miltonrushii</name>
    <dbReference type="NCBI Taxonomy" id="1280837"/>
    <lineage>
        <taxon>Eukaryota</taxon>
        <taxon>Fungi</taxon>
        <taxon>Dikarya</taxon>
        <taxon>Basidiomycota</taxon>
        <taxon>Ustilaginomycotina</taxon>
        <taxon>Exobasidiomycetes</taxon>
        <taxon>Exobasidiales</taxon>
        <taxon>Brachybasidiaceae</taxon>
        <taxon>Meira</taxon>
    </lineage>
</organism>
<name>A0A316VLS0_9BASI</name>
<dbReference type="FunFam" id="1.20.1250.20:FF:000078">
    <property type="entry name" value="MFS maltose transporter, putative"/>
    <property type="match status" value="1"/>
</dbReference>
<dbReference type="PROSITE" id="PS50850">
    <property type="entry name" value="MFS"/>
    <property type="match status" value="1"/>
</dbReference>